<feature type="region of interest" description="Disordered" evidence="1">
    <location>
        <begin position="1"/>
        <end position="64"/>
    </location>
</feature>
<proteinExistence type="predicted"/>
<protein>
    <submittedName>
        <fullName evidence="2">Uncharacterized protein</fullName>
    </submittedName>
</protein>
<gene>
    <name evidence="2" type="ORF">CGCSCA2_v002795</name>
</gene>
<dbReference type="AlphaFoldDB" id="A0A9P5F1I2"/>
<reference evidence="2" key="1">
    <citation type="submission" date="2019-06" db="EMBL/GenBank/DDBJ databases">
        <authorList>
            <person name="Gan P."/>
            <person name="Shirasu K."/>
        </authorList>
    </citation>
    <scope>NUCLEOTIDE SEQUENCE [LARGE SCALE GENOMIC DNA]</scope>
    <source>
        <strain evidence="2">CAD2</strain>
    </source>
</reference>
<feature type="compositionally biased region" description="Basic residues" evidence="1">
    <location>
        <begin position="22"/>
        <end position="40"/>
    </location>
</feature>
<evidence type="ECO:0000313" key="2">
    <source>
        <dbReference type="EMBL" id="KAF4863589.1"/>
    </source>
</evidence>
<evidence type="ECO:0000256" key="1">
    <source>
        <dbReference type="SAM" id="MobiDB-lite"/>
    </source>
</evidence>
<accession>A0A9P5F1I2</accession>
<comment type="caution">
    <text evidence="2">The sequence shown here is derived from an EMBL/GenBank/DDBJ whole genome shotgun (WGS) entry which is preliminary data.</text>
</comment>
<dbReference type="Proteomes" id="UP000711996">
    <property type="component" value="Unassembled WGS sequence"/>
</dbReference>
<organism evidence="2 3">
    <name type="scientific">Colletotrichum siamense</name>
    <name type="common">Anthracnose fungus</name>
    <dbReference type="NCBI Taxonomy" id="690259"/>
    <lineage>
        <taxon>Eukaryota</taxon>
        <taxon>Fungi</taxon>
        <taxon>Dikarya</taxon>
        <taxon>Ascomycota</taxon>
        <taxon>Pezizomycotina</taxon>
        <taxon>Sordariomycetes</taxon>
        <taxon>Hypocreomycetidae</taxon>
        <taxon>Glomerellales</taxon>
        <taxon>Glomerellaceae</taxon>
        <taxon>Colletotrichum</taxon>
        <taxon>Colletotrichum gloeosporioides species complex</taxon>
    </lineage>
</organism>
<sequence length="227" mass="26026">MFRRLLKSGHSAAERSSTTAQARHRPFITPRARYHQTKRLSQRDSASSSTSTSTPSFKKRPKRIMELSTETRDALNAEVGYEKYGLTLSEDDVFCPIENPQTAKWDLALSDKDVVRILEGYDPERMEDRWALRADGPDEMGNIVFHAYRSWTGHEIIRLQVTAPRFRTSGTPSATEAKVEREGENQDARVTEITWETAPDICRPYTEDGAKKQAFEFCKYWLGCELK</sequence>
<dbReference type="EMBL" id="QPMT01000006">
    <property type="protein sequence ID" value="KAF4863589.1"/>
    <property type="molecule type" value="Genomic_DNA"/>
</dbReference>
<keyword evidence="3" id="KW-1185">Reference proteome</keyword>
<evidence type="ECO:0000313" key="3">
    <source>
        <dbReference type="Proteomes" id="UP000711996"/>
    </source>
</evidence>
<feature type="compositionally biased region" description="Low complexity" evidence="1">
    <location>
        <begin position="45"/>
        <end position="56"/>
    </location>
</feature>
<name>A0A9P5F1I2_COLSI</name>
<dbReference type="OrthoDB" id="4521980at2759"/>